<sequence length="246" mass="28056">MAMLDALFLEPERARITEMPMTEQGRAMLASRELLRPDRLFSAAELRNDILAIEAAYSEFDLKDTDFSPAAALVRRLSRDFIDRDFWITVTPGDLAKLWDEVHASPALRAALTNNVPSYMACLSTYAPLVLVDGVYRSTITLLSRFIYHWRAQSLDRKKRFQIRAGFIFEKAVATELQHQGFTVQEFGTDFFVCRYAQRRTEKSVPVQKKSVPNEARRLVGVPQLSPQPVTFQVLPHLRHAIGGQQ</sequence>
<geneLocation type="plasmid" evidence="2">
    <name>megaplasmid Rsp</name>
</geneLocation>
<dbReference type="EnsemblBacteria" id="CAD17194">
    <property type="protein sequence ID" value="CAD17194"/>
    <property type="gene ID" value="RSp0043"/>
</dbReference>
<accession>Q8XTR3</accession>
<name>Q8XTR3_RALN1</name>
<dbReference type="EMBL" id="AL646053">
    <property type="protein sequence ID" value="CAD17194.1"/>
    <property type="molecule type" value="Genomic_DNA"/>
</dbReference>
<organism evidence="1 2">
    <name type="scientific">Ralstonia nicotianae (strain ATCC BAA-1114 / GMI1000)</name>
    <name type="common">Ralstonia solanacearum</name>
    <dbReference type="NCBI Taxonomy" id="267608"/>
    <lineage>
        <taxon>Bacteria</taxon>
        <taxon>Pseudomonadati</taxon>
        <taxon>Pseudomonadota</taxon>
        <taxon>Betaproteobacteria</taxon>
        <taxon>Burkholderiales</taxon>
        <taxon>Burkholderiaceae</taxon>
        <taxon>Ralstonia</taxon>
        <taxon>Ralstonia solanacearum species complex</taxon>
    </lineage>
</organism>
<proteinExistence type="predicted"/>
<dbReference type="KEGG" id="rso:RSp0043"/>
<gene>
    <name evidence="1" type="ordered locus">RSp0043</name>
</gene>
<dbReference type="HOGENOM" id="CLU_1128341_0_0_4"/>
<reference evidence="1 2" key="1">
    <citation type="journal article" date="2002" name="Nature">
        <title>Genome sequence of the plant pathogen Ralstonia solanacearum.</title>
        <authorList>
            <person name="Salanoubat M."/>
            <person name="Genin S."/>
            <person name="Artiguenave F."/>
            <person name="Gouzy J."/>
            <person name="Mangenot S."/>
            <person name="Arlat M."/>
            <person name="Billault A."/>
            <person name="Brottier P."/>
            <person name="Camus J.C."/>
            <person name="Cattolico L."/>
            <person name="Chandler M."/>
            <person name="Choisne N."/>
            <person name="Claudel-Renard C."/>
            <person name="Cunnac S."/>
            <person name="Demange N."/>
            <person name="Gaspin C."/>
            <person name="Lavie M."/>
            <person name="Moisan A."/>
            <person name="Robert C."/>
            <person name="Saurin W."/>
            <person name="Schiex T."/>
            <person name="Siguier P."/>
            <person name="Thebault P."/>
            <person name="Whalen M."/>
            <person name="Wincker P."/>
            <person name="Levy M."/>
            <person name="Weissenbach J."/>
            <person name="Boucher C.A."/>
        </authorList>
    </citation>
    <scope>NUCLEOTIDE SEQUENCE [LARGE SCALE GENOMIC DNA]</scope>
    <source>
        <strain evidence="2">ATCC BAA-1114 / GMI1000</strain>
    </source>
</reference>
<dbReference type="eggNOG" id="ENOG50331F7">
    <property type="taxonomic scope" value="Bacteria"/>
</dbReference>
<evidence type="ECO:0000313" key="2">
    <source>
        <dbReference type="Proteomes" id="UP000001436"/>
    </source>
</evidence>
<protein>
    <submittedName>
        <fullName evidence="1">Uncharacterized protein</fullName>
    </submittedName>
</protein>
<dbReference type="STRING" id="267608.RSp0043"/>
<evidence type="ECO:0000313" key="1">
    <source>
        <dbReference type="EMBL" id="CAD17194.1"/>
    </source>
</evidence>
<dbReference type="Proteomes" id="UP000001436">
    <property type="component" value="Plasmid pGMI1000MP"/>
</dbReference>
<dbReference type="AlphaFoldDB" id="Q8XTR3"/>
<keyword evidence="2" id="KW-1185">Reference proteome</keyword>